<evidence type="ECO:0000256" key="2">
    <source>
        <dbReference type="ARBA" id="ARBA00012621"/>
    </source>
</evidence>
<feature type="active site" description="Proton acceptor" evidence="7">
    <location>
        <position position="60"/>
    </location>
</feature>
<dbReference type="EMBL" id="JAUPEV010000009">
    <property type="protein sequence ID" value="MDO7253457.1"/>
    <property type="molecule type" value="Genomic_DNA"/>
</dbReference>
<feature type="transmembrane region" description="Helical" evidence="9">
    <location>
        <begin position="38"/>
        <end position="55"/>
    </location>
</feature>
<dbReference type="RefSeq" id="WP_305517304.1">
    <property type="nucleotide sequence ID" value="NZ_JAUPEV010000009.1"/>
</dbReference>
<evidence type="ECO:0000313" key="14">
    <source>
        <dbReference type="Proteomes" id="UP001240777"/>
    </source>
</evidence>
<dbReference type="NCBIfam" id="NF004389">
    <property type="entry name" value="PRK05749.1-5"/>
    <property type="match status" value="1"/>
</dbReference>
<dbReference type="GO" id="GO:0043842">
    <property type="term" value="F:Kdo transferase activity"/>
    <property type="evidence" value="ECO:0007669"/>
    <property type="project" value="UniProtKB-EC"/>
</dbReference>
<evidence type="ECO:0000256" key="5">
    <source>
        <dbReference type="ARBA" id="ARBA00031445"/>
    </source>
</evidence>
<dbReference type="GO" id="GO:0009244">
    <property type="term" value="P:lipopolysaccharide core region biosynthetic process"/>
    <property type="evidence" value="ECO:0007669"/>
    <property type="project" value="UniProtKB-UniRule"/>
</dbReference>
<evidence type="ECO:0000256" key="6">
    <source>
        <dbReference type="ARBA" id="ARBA00049183"/>
    </source>
</evidence>
<dbReference type="PANTHER" id="PTHR42755">
    <property type="entry name" value="3-DEOXY-MANNO-OCTULOSONATE CYTIDYLYLTRANSFERASE"/>
    <property type="match status" value="1"/>
</dbReference>
<dbReference type="PANTHER" id="PTHR42755:SF1">
    <property type="entry name" value="3-DEOXY-D-MANNO-OCTULOSONIC ACID TRANSFERASE, MITOCHONDRIAL-RELATED"/>
    <property type="match status" value="1"/>
</dbReference>
<accession>A0AA90PTR0</accession>
<gene>
    <name evidence="12" type="primary">waaA</name>
    <name evidence="11" type="ORF">Q5I04_05995</name>
    <name evidence="12" type="ORF">Q5I06_06320</name>
</gene>
<comment type="caution">
    <text evidence="9">Lacks conserved residue(s) required for the propagation of feature annotation.</text>
</comment>
<dbReference type="Pfam" id="PF04413">
    <property type="entry name" value="Glycos_transf_N"/>
    <property type="match status" value="1"/>
</dbReference>
<dbReference type="InterPro" id="IPR039901">
    <property type="entry name" value="Kdotransferase"/>
</dbReference>
<feature type="transmembrane region" description="Helical" evidence="9">
    <location>
        <begin position="6"/>
        <end position="26"/>
    </location>
</feature>
<reference evidence="11 13" key="3">
    <citation type="journal article" date="2024" name="Syst. Appl. Microbiol.">
        <title>Helicobacter cappadocius sp. nov., from lizards: The first psychrotrophic Helicobacter species.</title>
        <authorList>
            <person name="Aydin F."/>
            <person name="Tarhane S."/>
            <person name="Karakaya E."/>
            <person name="Abay S."/>
            <person name="Kayman T."/>
            <person name="Guran O."/>
            <person name="Bozkurt E."/>
            <person name="Uzum N."/>
            <person name="Avci A."/>
            <person name="Olgun K."/>
            <person name="Jablonski D."/>
            <person name="Guran C."/>
            <person name="Burcin Saticioglu I."/>
        </authorList>
    </citation>
    <scope>NUCLEOTIDE SEQUENCE [LARGE SCALE GENOMIC DNA]</scope>
    <source>
        <strain evidence="11">Faydin-H75</strain>
        <strain evidence="13">faydin-H76</strain>
    </source>
</reference>
<keyword evidence="9" id="KW-0812">Transmembrane</keyword>
<organism evidence="12 13">
    <name type="scientific">Helicobacter cappadocius</name>
    <dbReference type="NCBI Taxonomy" id="3063998"/>
    <lineage>
        <taxon>Bacteria</taxon>
        <taxon>Pseudomonadati</taxon>
        <taxon>Campylobacterota</taxon>
        <taxon>Epsilonproteobacteria</taxon>
        <taxon>Campylobacterales</taxon>
        <taxon>Helicobacteraceae</taxon>
        <taxon>Helicobacter</taxon>
    </lineage>
</organism>
<comment type="caution">
    <text evidence="12">The sequence shown here is derived from an EMBL/GenBank/DDBJ whole genome shotgun (WGS) entry which is preliminary data.</text>
</comment>
<sequence>MFGMIYYFIALLIYIISIPFLIFSSFKQKHKNSIFQRFFLKNFALSSCPSFWFHACSYGEVKSLEPIIEAMPKQPILITTITQTGFNLAKDTYEKKAHIEVKFLPFEIFIPFWKHKLKSLQTLVITEAELWYMVFKITKTIGAKTMLINSRISTQSFPKYKKFSWFYKKVFDQIDEIFSQSIADNERIKQLGGKKVQIFGNLKLLNTPKITIFYPKSSKTTFTASSTHPLEEELILKAFLDFRRSRDGIWLLLAPRHPERFVEVKEIIQKMLTNTSYKFKIFSEVGFDENCDILLIDTLGQLNNLYAISDISILGGSFVKVGGHNPLEPAFFHNKLITGPYIFNQNSLFEAVDGYKIIQKEELFETISNYQTLPNAFIKNKNDKLKNLINSIIQPIQG</sequence>
<feature type="domain" description="3-deoxy-D-manno-octulosonic-acid transferase N-terminal" evidence="10">
    <location>
        <begin position="34"/>
        <end position="204"/>
    </location>
</feature>
<proteinExistence type="inferred from homology"/>
<keyword evidence="9" id="KW-1003">Cell membrane</keyword>
<evidence type="ECO:0000256" key="1">
    <source>
        <dbReference type="ARBA" id="ARBA00004713"/>
    </source>
</evidence>
<keyword evidence="9" id="KW-0448">Lipopolysaccharide biosynthesis</keyword>
<reference evidence="12 14" key="1">
    <citation type="submission" date="2023-07" db="EMBL/GenBank/DDBJ databases">
        <title>Unpublished Manusciprt.</title>
        <authorList>
            <person name="Aydin F."/>
            <person name="Tarhane S."/>
            <person name="Saticioglu I.B."/>
            <person name="Karakaya E."/>
            <person name="Abay S."/>
            <person name="Guran O."/>
            <person name="Bozkurt E."/>
            <person name="Uzum N."/>
            <person name="Olgun K."/>
            <person name="Jablonski D."/>
        </authorList>
    </citation>
    <scope>NUCLEOTIDE SEQUENCE</scope>
    <source>
        <strain evidence="14">faydin-H75</strain>
        <strain evidence="12">Faydin-H76</strain>
    </source>
</reference>
<comment type="similarity">
    <text evidence="9">Belongs to the glycosyltransferase group 1 family.</text>
</comment>
<dbReference type="InterPro" id="IPR007507">
    <property type="entry name" value="Glycos_transf_N"/>
</dbReference>
<feature type="site" description="Transition state stabilizer" evidence="8">
    <location>
        <position position="203"/>
    </location>
</feature>
<evidence type="ECO:0000259" key="10">
    <source>
        <dbReference type="Pfam" id="PF04413"/>
    </source>
</evidence>
<dbReference type="Proteomes" id="UP001177258">
    <property type="component" value="Unassembled WGS sequence"/>
</dbReference>
<dbReference type="Proteomes" id="UP001240777">
    <property type="component" value="Unassembled WGS sequence"/>
</dbReference>
<evidence type="ECO:0000256" key="4">
    <source>
        <dbReference type="ARBA" id="ARBA00022679"/>
    </source>
</evidence>
<dbReference type="GO" id="GO:0009245">
    <property type="term" value="P:lipid A biosynthetic process"/>
    <property type="evidence" value="ECO:0007669"/>
    <property type="project" value="TreeGrafter"/>
</dbReference>
<comment type="pathway">
    <text evidence="1 9">Bacterial outer membrane biogenesis; LPS core biosynthesis.</text>
</comment>
<dbReference type="Gene3D" id="3.40.50.2000">
    <property type="entry name" value="Glycogen Phosphorylase B"/>
    <property type="match status" value="1"/>
</dbReference>
<protein>
    <recommendedName>
        <fullName evidence="3 9">3-deoxy-D-manno-octulosonic acid transferase</fullName>
        <shortName evidence="9">Kdo transferase</shortName>
        <ecNumber evidence="2 9">2.4.99.12</ecNumber>
    </recommendedName>
    <alternativeName>
        <fullName evidence="5 9">Lipid IV(A) 3-deoxy-D-manno-octulosonic acid transferase</fullName>
    </alternativeName>
</protein>
<comment type="subcellular location">
    <subcellularLocation>
        <location evidence="9">Cell membrane</location>
    </subcellularLocation>
</comment>
<evidence type="ECO:0000256" key="3">
    <source>
        <dbReference type="ARBA" id="ARBA00019077"/>
    </source>
</evidence>
<evidence type="ECO:0000256" key="7">
    <source>
        <dbReference type="PIRSR" id="PIRSR639901-1"/>
    </source>
</evidence>
<evidence type="ECO:0000313" key="13">
    <source>
        <dbReference type="Proteomes" id="UP001177258"/>
    </source>
</evidence>
<feature type="site" description="Transition state stabilizer" evidence="8">
    <location>
        <position position="127"/>
    </location>
</feature>
<dbReference type="Gene3D" id="3.40.50.11720">
    <property type="entry name" value="3-Deoxy-D-manno-octulosonic-acid transferase, N-terminal domain"/>
    <property type="match status" value="1"/>
</dbReference>
<keyword evidence="12" id="KW-0328">Glycosyltransferase</keyword>
<comment type="function">
    <text evidence="9">Involved in lipopolysaccharide (LPS) biosynthesis. Catalyzes the transfer of 3-deoxy-D-manno-octulosonate (Kdo) residue(s) from CMP-Kdo to lipid IV(A), the tetraacyldisaccharide-1,4'-bisphosphate precursor of lipid A.</text>
</comment>
<evidence type="ECO:0000313" key="12">
    <source>
        <dbReference type="EMBL" id="MDP2539384.1"/>
    </source>
</evidence>
<evidence type="ECO:0000256" key="9">
    <source>
        <dbReference type="RuleBase" id="RU365103"/>
    </source>
</evidence>
<keyword evidence="9" id="KW-1133">Transmembrane helix</keyword>
<dbReference type="EC" id="2.4.99.12" evidence="2 9"/>
<name>A0AA90PTR0_9HELI</name>
<keyword evidence="14" id="KW-1185">Reference proteome</keyword>
<dbReference type="GO" id="GO:0005886">
    <property type="term" value="C:plasma membrane"/>
    <property type="evidence" value="ECO:0007669"/>
    <property type="project" value="UniProtKB-SubCell"/>
</dbReference>
<reference evidence="11" key="2">
    <citation type="submission" date="2023-07" db="EMBL/GenBank/DDBJ databases">
        <authorList>
            <person name="Aydin F."/>
            <person name="Tarhane S."/>
            <person name="Saticioglu I.B."/>
            <person name="Karakaya E."/>
            <person name="Abay S."/>
            <person name="Guran O."/>
            <person name="Bozkurt E."/>
            <person name="Uzum N."/>
            <person name="Olgun K."/>
            <person name="Jablonski D."/>
        </authorList>
    </citation>
    <scope>NUCLEOTIDE SEQUENCE</scope>
    <source>
        <strain evidence="11">Faydin-H75</strain>
    </source>
</reference>
<keyword evidence="9" id="KW-0472">Membrane</keyword>
<dbReference type="InterPro" id="IPR038107">
    <property type="entry name" value="Glycos_transf_N_sf"/>
</dbReference>
<dbReference type="AlphaFoldDB" id="A0AA90PTR0"/>
<evidence type="ECO:0000313" key="11">
    <source>
        <dbReference type="EMBL" id="MDO7253457.1"/>
    </source>
</evidence>
<keyword evidence="4 9" id="KW-0808">Transferase</keyword>
<evidence type="ECO:0000256" key="8">
    <source>
        <dbReference type="PIRSR" id="PIRSR639901-2"/>
    </source>
</evidence>
<dbReference type="EMBL" id="JAUYZK010000009">
    <property type="protein sequence ID" value="MDP2539384.1"/>
    <property type="molecule type" value="Genomic_DNA"/>
</dbReference>
<comment type="catalytic activity">
    <reaction evidence="6 9">
        <text>lipid IVA (E. coli) + CMP-3-deoxy-beta-D-manno-octulosonate = alpha-Kdo-(2-&gt;6)-lipid IVA (E. coli) + CMP + H(+)</text>
        <dbReference type="Rhea" id="RHEA:28066"/>
        <dbReference type="ChEBI" id="CHEBI:15378"/>
        <dbReference type="ChEBI" id="CHEBI:58603"/>
        <dbReference type="ChEBI" id="CHEBI:60364"/>
        <dbReference type="ChEBI" id="CHEBI:60377"/>
        <dbReference type="ChEBI" id="CHEBI:85987"/>
        <dbReference type="EC" id="2.4.99.12"/>
    </reaction>
</comment>